<feature type="signal peptide" evidence="1">
    <location>
        <begin position="1"/>
        <end position="26"/>
    </location>
</feature>
<reference evidence="3 4" key="1">
    <citation type="submission" date="2020-03" db="EMBL/GenBank/DDBJ databases">
        <authorList>
            <person name="Picone N."/>
        </authorList>
    </citation>
    <scope>NUCLEOTIDE SEQUENCE [LARGE SCALE GENOMIC DNA]</scope>
    <source>
        <strain evidence="3">NSCAC1</strain>
    </source>
</reference>
<feature type="chain" id="PRO_5029022436" evidence="1">
    <location>
        <begin position="27"/>
        <end position="589"/>
    </location>
</feature>
<name>A0A7G1Q7Q1_9GAMM</name>
<dbReference type="InterPro" id="IPR015943">
    <property type="entry name" value="WD40/YVTN_repeat-like_dom_sf"/>
</dbReference>
<dbReference type="SUPFAM" id="SSF110296">
    <property type="entry name" value="Oligoxyloglucan reducing end-specific cellobiohydrolase"/>
    <property type="match status" value="1"/>
</dbReference>
<dbReference type="RefSeq" id="WP_197744658.1">
    <property type="nucleotide sequence ID" value="NZ_LR778175.1"/>
</dbReference>
<dbReference type="AlphaFoldDB" id="A0A7G1Q7Q1"/>
<evidence type="ECO:0000313" key="3">
    <source>
        <dbReference type="EMBL" id="CAB1274676.1"/>
    </source>
</evidence>
<evidence type="ECO:0000313" key="4">
    <source>
        <dbReference type="Proteomes" id="UP000516072"/>
    </source>
</evidence>
<evidence type="ECO:0000256" key="1">
    <source>
        <dbReference type="SAM" id="SignalP"/>
    </source>
</evidence>
<dbReference type="EMBL" id="LR778175">
    <property type="protein sequence ID" value="CAB1274676.1"/>
    <property type="molecule type" value="Genomic_DNA"/>
</dbReference>
<dbReference type="KEGG" id="ntg:NSCAC_0288"/>
<organism evidence="3 4">
    <name type="scientific">Candidatus Nitrosacidococcus tergens</name>
    <dbReference type="NCBI Taxonomy" id="553981"/>
    <lineage>
        <taxon>Bacteria</taxon>
        <taxon>Pseudomonadati</taxon>
        <taxon>Pseudomonadota</taxon>
        <taxon>Gammaproteobacteria</taxon>
        <taxon>Chromatiales</taxon>
        <taxon>Chromatiaceae</taxon>
        <taxon>Candidatus Nitrosacidococcus</taxon>
    </lineage>
</organism>
<feature type="domain" description="DUF5648" evidence="2">
    <location>
        <begin position="424"/>
        <end position="584"/>
    </location>
</feature>
<evidence type="ECO:0000259" key="2">
    <source>
        <dbReference type="Pfam" id="PF18885"/>
    </source>
</evidence>
<dbReference type="Gene3D" id="2.130.10.10">
    <property type="entry name" value="YVTN repeat-like/Quinoprotein amine dehydrogenase"/>
    <property type="match status" value="1"/>
</dbReference>
<gene>
    <name evidence="3" type="ORF">NSCAC_0288</name>
</gene>
<dbReference type="Pfam" id="PF18885">
    <property type="entry name" value="DUF5648"/>
    <property type="match status" value="1"/>
</dbReference>
<sequence>MTKFNKFILALSIVFSSLFSVFTTQAAQWHQLCPEQDSCIYPQVYIGSQGLLELLNPALVPFISSQNTWLNYSNIFTQESYNFHPQGVFVIHSPKTVPDILIPAQQLTDENFFLTDLKASDYDFIEAKNGDILDFSSGGARRYSSEGKYIDTTLLFDINTSNPANVDTTLYTFTGPPVRLGNTLLVGGMRIGIQSIYSSTDEGQTWQGVKAQIDDDTNFRIGDDRYNLLANPEGTGLWANVSEFGNKPSGLWESTDLGATWTSVDNGSFPENTVRVVLDPNSSQTAYALSNQGLYQSQDRGVSWNLTTLTQPVHGLTFISQDPPLKPMMVAGTDTGIMIGTDPLGDWQGMNQGLLSIPHSVTNVHGLLIAVSAAGYFTCADLDCFGQGQAVPEGLPTTASALRTDLFNALQAGTTFDHSQAVTVTEFYNPNIDQYFMTTDPEAMGASGAAGAGWSPTGQSFTAWNVQSSSVGAYVCQFYGSLNPGPNSHYWTISPSECNQLLDLQAQTPDNIPRWNFEKYPFMAIPTQVSDGVQSCPDSYSPIYYAYNNGPAQGKESGFRYVSDRSILEPLFDEGWIDAGIAFCGAGAS</sequence>
<protein>
    <submittedName>
        <fullName evidence="3">BNR/Asp-box repeat domain protein</fullName>
    </submittedName>
</protein>
<accession>A0A7G1Q7Q1</accession>
<dbReference type="Proteomes" id="UP000516072">
    <property type="component" value="Chromosome"/>
</dbReference>
<keyword evidence="4" id="KW-1185">Reference proteome</keyword>
<proteinExistence type="predicted"/>
<keyword evidence="1" id="KW-0732">Signal</keyword>
<dbReference type="InterPro" id="IPR043708">
    <property type="entry name" value="DUF5648"/>
</dbReference>